<dbReference type="PROSITE" id="PS00217">
    <property type="entry name" value="SUGAR_TRANSPORT_2"/>
    <property type="match status" value="1"/>
</dbReference>
<comment type="subcellular location">
    <subcellularLocation>
        <location evidence="1">Membrane</location>
        <topology evidence="1">Multi-pass membrane protein</topology>
    </subcellularLocation>
</comment>
<feature type="transmembrane region" description="Helical" evidence="5">
    <location>
        <begin position="348"/>
        <end position="371"/>
    </location>
</feature>
<dbReference type="Gene3D" id="1.20.1250.20">
    <property type="entry name" value="MFS general substrate transporter like domains"/>
    <property type="match status" value="2"/>
</dbReference>
<evidence type="ECO:0000256" key="3">
    <source>
        <dbReference type="ARBA" id="ARBA00022989"/>
    </source>
</evidence>
<feature type="transmembrane region" description="Helical" evidence="5">
    <location>
        <begin position="377"/>
        <end position="396"/>
    </location>
</feature>
<evidence type="ECO:0000313" key="9">
    <source>
        <dbReference type="Proteomes" id="UP000275727"/>
    </source>
</evidence>
<feature type="transmembrane region" description="Helical" evidence="5">
    <location>
        <begin position="222"/>
        <end position="239"/>
    </location>
</feature>
<evidence type="ECO:0000313" key="7">
    <source>
        <dbReference type="EMBL" id="BBE34020.1"/>
    </source>
</evidence>
<dbReference type="InterPro" id="IPR020846">
    <property type="entry name" value="MFS_dom"/>
</dbReference>
<protein>
    <submittedName>
        <fullName evidence="7 8">MFS transporter</fullName>
    </submittedName>
</protein>
<dbReference type="EMBL" id="AP018711">
    <property type="protein sequence ID" value="BBE34020.1"/>
    <property type="molecule type" value="Genomic_DNA"/>
</dbReference>
<evidence type="ECO:0000256" key="1">
    <source>
        <dbReference type="ARBA" id="ARBA00004141"/>
    </source>
</evidence>
<evidence type="ECO:0000256" key="5">
    <source>
        <dbReference type="SAM" id="Phobius"/>
    </source>
</evidence>
<evidence type="ECO:0000313" key="10">
    <source>
        <dbReference type="Proteomes" id="UP000276029"/>
    </source>
</evidence>
<feature type="transmembrane region" description="Helical" evidence="5">
    <location>
        <begin position="46"/>
        <end position="69"/>
    </location>
</feature>
<dbReference type="PANTHER" id="PTHR23508">
    <property type="entry name" value="CARBOXYLIC ACID TRANSPORTER PROTEIN HOMOLOG"/>
    <property type="match status" value="1"/>
</dbReference>
<name>A0AAD1D5K9_SPHMI</name>
<dbReference type="PROSITE" id="PS50850">
    <property type="entry name" value="MFS"/>
    <property type="match status" value="1"/>
</dbReference>
<gene>
    <name evidence="8" type="ORF">DFR51_0647</name>
    <name evidence="7" type="ORF">SmB9_16780</name>
</gene>
<feature type="transmembrane region" description="Helical" evidence="5">
    <location>
        <begin position="259"/>
        <end position="278"/>
    </location>
</feature>
<reference evidence="8 10" key="2">
    <citation type="submission" date="2018-10" db="EMBL/GenBank/DDBJ databases">
        <title>Genomic Encyclopedia of Type Strains, Phase IV (KMG-IV): sequencing the most valuable type-strain genomes for metagenomic binning, comparative biology and taxonomic classification.</title>
        <authorList>
            <person name="Goeker M."/>
        </authorList>
    </citation>
    <scope>NUCLEOTIDE SEQUENCE [LARGE SCALE GENOMIC DNA]</scope>
    <source>
        <strain evidence="8 10">DSM 19791</strain>
    </source>
</reference>
<evidence type="ECO:0000313" key="8">
    <source>
        <dbReference type="EMBL" id="RKS91099.1"/>
    </source>
</evidence>
<dbReference type="Proteomes" id="UP000276029">
    <property type="component" value="Unassembled WGS sequence"/>
</dbReference>
<feature type="transmembrane region" description="Helical" evidence="5">
    <location>
        <begin position="76"/>
        <end position="96"/>
    </location>
</feature>
<dbReference type="RefSeq" id="WP_121047586.1">
    <property type="nucleotide sequence ID" value="NZ_AP018711.1"/>
</dbReference>
<dbReference type="Proteomes" id="UP000275727">
    <property type="component" value="Chromosome"/>
</dbReference>
<dbReference type="Pfam" id="PF07690">
    <property type="entry name" value="MFS_1"/>
    <property type="match status" value="1"/>
</dbReference>
<reference evidence="7 9" key="1">
    <citation type="submission" date="2018-06" db="EMBL/GenBank/DDBJ databases">
        <title>Complete Genome Sequence of the Microcystin-Degrading Bacterium Sphingosinicella microcystinivorans Strain B-9.</title>
        <authorList>
            <person name="Jin H."/>
            <person name="Nishizawa T."/>
            <person name="Guo Y."/>
            <person name="Nishizawa A."/>
            <person name="Park H."/>
            <person name="Kato H."/>
            <person name="Tsuji K."/>
            <person name="Harada K."/>
        </authorList>
    </citation>
    <scope>NUCLEOTIDE SEQUENCE [LARGE SCALE GENOMIC DNA]</scope>
    <source>
        <strain evidence="7 9">B9</strain>
    </source>
</reference>
<dbReference type="PANTHER" id="PTHR23508:SF10">
    <property type="entry name" value="CARBOXYLIC ACID TRANSPORTER PROTEIN HOMOLOG"/>
    <property type="match status" value="1"/>
</dbReference>
<dbReference type="AlphaFoldDB" id="A0AAD1D5K9"/>
<proteinExistence type="predicted"/>
<keyword evidence="10" id="KW-1185">Reference proteome</keyword>
<feature type="transmembrane region" description="Helical" evidence="5">
    <location>
        <begin position="310"/>
        <end position="336"/>
    </location>
</feature>
<dbReference type="KEGG" id="smic:SmB9_16780"/>
<dbReference type="InterPro" id="IPR005829">
    <property type="entry name" value="Sugar_transporter_CS"/>
</dbReference>
<dbReference type="InterPro" id="IPR011701">
    <property type="entry name" value="MFS"/>
</dbReference>
<organism evidence="7 9">
    <name type="scientific">Sphingosinicella microcystinivorans</name>
    <dbReference type="NCBI Taxonomy" id="335406"/>
    <lineage>
        <taxon>Bacteria</taxon>
        <taxon>Pseudomonadati</taxon>
        <taxon>Pseudomonadota</taxon>
        <taxon>Alphaproteobacteria</taxon>
        <taxon>Sphingomonadales</taxon>
        <taxon>Sphingosinicellaceae</taxon>
        <taxon>Sphingosinicella</taxon>
    </lineage>
</organism>
<sequence>MIFVQPAYRQLGVLTVLAILLDGLDGQALSFALPAIAAEWGAEKSAFGFVFMAGLIGMAAGTIVLGYVGDRFGRHIALGISVVLFGLFTGLCAMAGSVNEILLLRFIAGLGMGGALPNAAALMSETIAPRWRAVAVTATILCIPLGGMLGGILASWVLPAFGWRPLFIGCGLASILLGALLFLQKHQAVAAPEAMEISALPALGFGQTLALVLGKDARRDTLAIWISYFWSLMAVYLSLNWLPSLLVGAGFGLGDASIGAALFNCGGIVGALLGALLIRTFGSRAVLVTMALCGAVTSVLLAAFPPNPDAFLLSVSLIAVLGISSAGIQSILFAVAAQLYTVETRSTAIGVALGFGRTGAMISAVAGGVLIGWQTGGFFVTTALLMALLAASLMILRRHIERHRAPA</sequence>
<dbReference type="SUPFAM" id="SSF103473">
    <property type="entry name" value="MFS general substrate transporter"/>
    <property type="match status" value="1"/>
</dbReference>
<dbReference type="GO" id="GO:0046943">
    <property type="term" value="F:carboxylic acid transmembrane transporter activity"/>
    <property type="evidence" value="ECO:0007669"/>
    <property type="project" value="TreeGrafter"/>
</dbReference>
<dbReference type="InterPro" id="IPR036259">
    <property type="entry name" value="MFS_trans_sf"/>
</dbReference>
<feature type="transmembrane region" description="Helical" evidence="5">
    <location>
        <begin position="102"/>
        <end position="122"/>
    </location>
</feature>
<dbReference type="EMBL" id="RBWX01000007">
    <property type="protein sequence ID" value="RKS91099.1"/>
    <property type="molecule type" value="Genomic_DNA"/>
</dbReference>
<feature type="transmembrane region" description="Helical" evidence="5">
    <location>
        <begin position="285"/>
        <end position="304"/>
    </location>
</feature>
<feature type="transmembrane region" description="Helical" evidence="5">
    <location>
        <begin position="134"/>
        <end position="157"/>
    </location>
</feature>
<accession>A0AAD1D5K9</accession>
<feature type="transmembrane region" description="Helical" evidence="5">
    <location>
        <begin position="163"/>
        <end position="183"/>
    </location>
</feature>
<keyword evidence="4 5" id="KW-0472">Membrane</keyword>
<keyword evidence="3 5" id="KW-1133">Transmembrane helix</keyword>
<feature type="domain" description="Major facilitator superfamily (MFS) profile" evidence="6">
    <location>
        <begin position="11"/>
        <end position="400"/>
    </location>
</feature>
<dbReference type="GO" id="GO:0005886">
    <property type="term" value="C:plasma membrane"/>
    <property type="evidence" value="ECO:0007669"/>
    <property type="project" value="TreeGrafter"/>
</dbReference>
<evidence type="ECO:0000256" key="2">
    <source>
        <dbReference type="ARBA" id="ARBA00022692"/>
    </source>
</evidence>
<evidence type="ECO:0000256" key="4">
    <source>
        <dbReference type="ARBA" id="ARBA00023136"/>
    </source>
</evidence>
<keyword evidence="2 5" id="KW-0812">Transmembrane</keyword>
<evidence type="ECO:0000259" key="6">
    <source>
        <dbReference type="PROSITE" id="PS50850"/>
    </source>
</evidence>